<organism evidence="1">
    <name type="scientific">Brassica cretica</name>
    <name type="common">Mustard</name>
    <dbReference type="NCBI Taxonomy" id="69181"/>
    <lineage>
        <taxon>Eukaryota</taxon>
        <taxon>Viridiplantae</taxon>
        <taxon>Streptophyta</taxon>
        <taxon>Embryophyta</taxon>
        <taxon>Tracheophyta</taxon>
        <taxon>Spermatophyta</taxon>
        <taxon>Magnoliopsida</taxon>
        <taxon>eudicotyledons</taxon>
        <taxon>Gunneridae</taxon>
        <taxon>Pentapetalae</taxon>
        <taxon>rosids</taxon>
        <taxon>malvids</taxon>
        <taxon>Brassicales</taxon>
        <taxon>Brassicaceae</taxon>
        <taxon>Brassiceae</taxon>
        <taxon>Brassica</taxon>
    </lineage>
</organism>
<proteinExistence type="predicted"/>
<reference evidence="1" key="1">
    <citation type="submission" date="2019-12" db="EMBL/GenBank/DDBJ databases">
        <title>Genome sequencing and annotation of Brassica cretica.</title>
        <authorList>
            <person name="Studholme D.J."/>
            <person name="Sarris P.F."/>
        </authorList>
    </citation>
    <scope>NUCLEOTIDE SEQUENCE</scope>
    <source>
        <strain evidence="1">PFS-102/07</strain>
        <tissue evidence="1">Leaf</tissue>
    </source>
</reference>
<name>A0A8S9GPD5_BRACR</name>
<accession>A0A8S9GPD5</accession>
<sequence length="117" mass="13001">MLFFCDCVLTQNAFPFGLLLGRVSSSGLLLAVVTATARRRLFTAPPCCLIRCLTIELAIFVVTAINRHGWLEHEDLSASSSMLQPICVRQSESWVETRGLSTPIFIHRSFCPSRTEA</sequence>
<dbReference type="AlphaFoldDB" id="A0A8S9GPD5"/>
<protein>
    <submittedName>
        <fullName evidence="1">Uncharacterized protein</fullName>
    </submittedName>
</protein>
<gene>
    <name evidence="1" type="ORF">F2Q70_00021151</name>
</gene>
<comment type="caution">
    <text evidence="1">The sequence shown here is derived from an EMBL/GenBank/DDBJ whole genome shotgun (WGS) entry which is preliminary data.</text>
</comment>
<evidence type="ECO:0000313" key="1">
    <source>
        <dbReference type="EMBL" id="KAF2547429.1"/>
    </source>
</evidence>
<dbReference type="EMBL" id="QGKY02001925">
    <property type="protein sequence ID" value="KAF2547429.1"/>
    <property type="molecule type" value="Genomic_DNA"/>
</dbReference>